<comment type="caution">
    <text evidence="5">The sequence shown here is derived from an EMBL/GenBank/DDBJ whole genome shotgun (WGS) entry which is preliminary data.</text>
</comment>
<evidence type="ECO:0000313" key="6">
    <source>
        <dbReference type="Proteomes" id="UP000216306"/>
    </source>
</evidence>
<protein>
    <submittedName>
        <fullName evidence="5">DnaJ domain protein</fullName>
    </submittedName>
    <submittedName>
        <fullName evidence="4">J domain-containing protein</fullName>
    </submittedName>
</protein>
<reference evidence="4 6" key="1">
    <citation type="submission" date="2017-05" db="EMBL/GenBank/DDBJ databases">
        <title>Comparative genomic of Pseudomonas savastanoi pathovars.</title>
        <authorList>
            <person name="Pintado A."/>
            <person name="Moreno-Perez A."/>
            <person name="Caballo-Ponce E."/>
            <person name="Murillo J."/>
            <person name="Bardaji L."/>
            <person name="Cerboneschi M."/>
            <person name="Rodriguez-Palenzuela P."/>
            <person name="Ramos C."/>
            <person name="Tegli S."/>
        </authorList>
    </citation>
    <scope>NUCLEOTIDE SEQUENCE [LARGE SCALE GENOMIC DNA]</scope>
    <source>
        <strain evidence="4 6">ESC 23</strain>
    </source>
</reference>
<evidence type="ECO:0000256" key="2">
    <source>
        <dbReference type="SAM" id="MobiDB-lite"/>
    </source>
</evidence>
<dbReference type="Proteomes" id="UP000216306">
    <property type="component" value="Unassembled WGS sequence"/>
</dbReference>
<keyword evidence="1" id="KW-0143">Chaperone</keyword>
<evidence type="ECO:0000313" key="5">
    <source>
        <dbReference type="EMBL" id="RMT74998.1"/>
    </source>
</evidence>
<evidence type="ECO:0000256" key="3">
    <source>
        <dbReference type="SAM" id="Phobius"/>
    </source>
</evidence>
<keyword evidence="3" id="KW-1133">Transmembrane helix</keyword>
<feature type="transmembrane region" description="Helical" evidence="3">
    <location>
        <begin position="450"/>
        <end position="468"/>
    </location>
</feature>
<keyword evidence="3" id="KW-0472">Membrane</keyword>
<feature type="transmembrane region" description="Helical" evidence="3">
    <location>
        <begin position="489"/>
        <end position="510"/>
    </location>
</feature>
<feature type="region of interest" description="Disordered" evidence="2">
    <location>
        <begin position="53"/>
        <end position="85"/>
    </location>
</feature>
<reference evidence="5 7" key="2">
    <citation type="submission" date="2018-08" db="EMBL/GenBank/DDBJ databases">
        <title>Recombination of ecologically and evolutionarily significant loci maintains genetic cohesion in the Pseudomonas syringae species complex.</title>
        <authorList>
            <person name="Dillon M."/>
            <person name="Thakur S."/>
            <person name="Almeida R.N.D."/>
            <person name="Weir B.S."/>
            <person name="Guttman D.S."/>
        </authorList>
    </citation>
    <scope>NUCLEOTIDE SEQUENCE [LARGE SCALE GENOMIC DNA]</scope>
    <source>
        <strain evidence="5 7">ICMP 13786</strain>
    </source>
</reference>
<proteinExistence type="predicted"/>
<evidence type="ECO:0000313" key="7">
    <source>
        <dbReference type="Proteomes" id="UP000268636"/>
    </source>
</evidence>
<dbReference type="SUPFAM" id="SSF46565">
    <property type="entry name" value="Chaperone J-domain"/>
    <property type="match status" value="1"/>
</dbReference>
<evidence type="ECO:0000256" key="1">
    <source>
        <dbReference type="ARBA" id="ARBA00023186"/>
    </source>
</evidence>
<dbReference type="EMBL" id="NIAY01000133">
    <property type="protein sequence ID" value="PAB27357.1"/>
    <property type="molecule type" value="Genomic_DNA"/>
</dbReference>
<dbReference type="EMBL" id="RBTN01000187">
    <property type="protein sequence ID" value="RMT74998.1"/>
    <property type="molecule type" value="Genomic_DNA"/>
</dbReference>
<evidence type="ECO:0000313" key="4">
    <source>
        <dbReference type="EMBL" id="PAB27357.1"/>
    </source>
</evidence>
<sequence length="558" mass="62639">MNCWSILGLDAPSDIRSIKRRYAVLLKQNRPDEDPAGFQRLRDAYEQALSWAAETQEEPVEQQGPLLAPTPEMPSPAQSSSASDLQRRRADLLLEGVTAKNLDQRLEHARATQCEQAFEVGMLEYCQTDAPDVCELTERAVELFQWLSAWQRIDLSLRATQTVLNNLSRNTEQKLAEALNSSNAESFSSLYLHLDQAAWMQTLDRRIWLNKYLAGLLAHAEVWSSPIFDAVCEWQGWKKTDGRTFCPEPFWSRLLARSRQALFLEELQRLATQKIDSTGSRAARLLFLPMSDDARVSMTIRFTPADWQACESLANTVARHYPDLASHVPGENVYFWRPLRRHTSFWALPFAIVGAASMTAWDSYYRLGSDPGETMIALLLIIGALGLMAGLLYVGGQTLGVFAWRLDERLTKRFGRWLTLRRPVPLLLRESTVSWAPAVPAWLIGGWKALLIYSAILTVAAAGTRIAWPEGLKRTFSIAPGSPAREFMIGIVVMGLTVSLLFISGTVINYRPVQEGQGLQAWPKRLCAALLETNQPCHPPSRDQWYAPASALEAGHDQ</sequence>
<name>A0A0N8S6R5_PSESS</name>
<feature type="transmembrane region" description="Helical" evidence="3">
    <location>
        <begin position="376"/>
        <end position="406"/>
    </location>
</feature>
<dbReference type="RefSeq" id="WP_002553468.1">
    <property type="nucleotide sequence ID" value="NZ_LIHX01000009.1"/>
</dbReference>
<dbReference type="InterPro" id="IPR036869">
    <property type="entry name" value="J_dom_sf"/>
</dbReference>
<feature type="transmembrane region" description="Helical" evidence="3">
    <location>
        <begin position="345"/>
        <end position="364"/>
    </location>
</feature>
<gene>
    <name evidence="5" type="ORF">ALP42_03539</name>
    <name evidence="4" type="ORF">CC205_23320</name>
</gene>
<dbReference type="AlphaFoldDB" id="A0A0N8S6R5"/>
<accession>A0A0N8S6R5</accession>
<keyword evidence="3" id="KW-0812">Transmembrane</keyword>
<dbReference type="Proteomes" id="UP000268636">
    <property type="component" value="Unassembled WGS sequence"/>
</dbReference>
<organism evidence="5 7">
    <name type="scientific">Pseudomonas savastanoi pv. nerii</name>
    <dbReference type="NCBI Taxonomy" id="360921"/>
    <lineage>
        <taxon>Bacteria</taxon>
        <taxon>Pseudomonadati</taxon>
        <taxon>Pseudomonadota</taxon>
        <taxon>Gammaproteobacteria</taxon>
        <taxon>Pseudomonadales</taxon>
        <taxon>Pseudomonadaceae</taxon>
        <taxon>Pseudomonas</taxon>
    </lineage>
</organism>